<name>A0A9W9DL06_9AGAR</name>
<evidence type="ECO:0000256" key="2">
    <source>
        <dbReference type="SAM" id="Phobius"/>
    </source>
</evidence>
<dbReference type="AlphaFoldDB" id="A0A9W9DL06"/>
<evidence type="ECO:0000256" key="1">
    <source>
        <dbReference type="SAM" id="MobiDB-lite"/>
    </source>
</evidence>
<reference evidence="3" key="1">
    <citation type="submission" date="2022-08" db="EMBL/GenBank/DDBJ databases">
        <authorList>
            <consortium name="DOE Joint Genome Institute"/>
            <person name="Min B."/>
            <person name="Riley R."/>
            <person name="Sierra-Patev S."/>
            <person name="Naranjo-Ortiz M."/>
            <person name="Looney B."/>
            <person name="Konkel Z."/>
            <person name="Slot J.C."/>
            <person name="Sakamoto Y."/>
            <person name="Steenwyk J.L."/>
            <person name="Rokas A."/>
            <person name="Carro J."/>
            <person name="Camarero S."/>
            <person name="Ferreira P."/>
            <person name="Molpeceres G."/>
            <person name="Ruiz-Duenas F.J."/>
            <person name="Serrano A."/>
            <person name="Henrissat B."/>
            <person name="Drula E."/>
            <person name="Hughes K.W."/>
            <person name="Mata J.L."/>
            <person name="Ishikawa N.K."/>
            <person name="Vargas-Isla R."/>
            <person name="Ushijima S."/>
            <person name="Smith C.A."/>
            <person name="Ahrendt S."/>
            <person name="Andreopoulos W."/>
            <person name="He G."/>
            <person name="Labutti K."/>
            <person name="Lipzen A."/>
            <person name="Ng V."/>
            <person name="Sandor L."/>
            <person name="Barry K."/>
            <person name="Martinez A.T."/>
            <person name="Xiao Y."/>
            <person name="Gibbons J.G."/>
            <person name="Terashima K."/>
            <person name="Hibbett D.S."/>
            <person name="Grigoriev I.V."/>
        </authorList>
    </citation>
    <scope>NUCLEOTIDE SEQUENCE</scope>
    <source>
        <strain evidence="3">Sp2 HRB7682 ss15</strain>
    </source>
</reference>
<keyword evidence="2" id="KW-0472">Membrane</keyword>
<reference evidence="3" key="2">
    <citation type="journal article" date="2023" name="Proc. Natl. Acad. Sci. U.S.A.">
        <title>A global phylogenomic analysis of the shiitake genus Lentinula.</title>
        <authorList>
            <person name="Sierra-Patev S."/>
            <person name="Min B."/>
            <person name="Naranjo-Ortiz M."/>
            <person name="Looney B."/>
            <person name="Konkel Z."/>
            <person name="Slot J.C."/>
            <person name="Sakamoto Y."/>
            <person name="Steenwyk J.L."/>
            <person name="Rokas A."/>
            <person name="Carro J."/>
            <person name="Camarero S."/>
            <person name="Ferreira P."/>
            <person name="Molpeceres G."/>
            <person name="Ruiz-Duenas F.J."/>
            <person name="Serrano A."/>
            <person name="Henrissat B."/>
            <person name="Drula E."/>
            <person name="Hughes K.W."/>
            <person name="Mata J.L."/>
            <person name="Ishikawa N.K."/>
            <person name="Vargas-Isla R."/>
            <person name="Ushijima S."/>
            <person name="Smith C.A."/>
            <person name="Donoghue J."/>
            <person name="Ahrendt S."/>
            <person name="Andreopoulos W."/>
            <person name="He G."/>
            <person name="LaButti K."/>
            <person name="Lipzen A."/>
            <person name="Ng V."/>
            <person name="Riley R."/>
            <person name="Sandor L."/>
            <person name="Barry K."/>
            <person name="Martinez A.T."/>
            <person name="Xiao Y."/>
            <person name="Gibbons J.G."/>
            <person name="Terashima K."/>
            <person name="Grigoriev I.V."/>
            <person name="Hibbett D."/>
        </authorList>
    </citation>
    <scope>NUCLEOTIDE SEQUENCE</scope>
    <source>
        <strain evidence="3">Sp2 HRB7682 ss15</strain>
    </source>
</reference>
<feature type="transmembrane region" description="Helical" evidence="2">
    <location>
        <begin position="35"/>
        <end position="56"/>
    </location>
</feature>
<gene>
    <name evidence="3" type="ORF">C8J55DRAFT_477169</name>
</gene>
<comment type="caution">
    <text evidence="3">The sequence shown here is derived from an EMBL/GenBank/DDBJ whole genome shotgun (WGS) entry which is preliminary data.</text>
</comment>
<keyword evidence="2" id="KW-0812">Transmembrane</keyword>
<evidence type="ECO:0000313" key="3">
    <source>
        <dbReference type="EMBL" id="KAJ4474663.1"/>
    </source>
</evidence>
<keyword evidence="2" id="KW-1133">Transmembrane helix</keyword>
<accession>A0A9W9DL06</accession>
<evidence type="ECO:0000313" key="4">
    <source>
        <dbReference type="Proteomes" id="UP001150238"/>
    </source>
</evidence>
<sequence length="396" mass="43589">MLLKILSSSIKQSRFLRLFLIIPMADTLGISEAQILGLFLASVFWGMLLITFVQAMRCMLWDLNVPGGKLKRASTINWPMLVVALLLMALSTFDVSLGLMHSIEAFIFYTGPGGSAARFTGLTDWVNILKTCNVVFGKVISDGVLVYRCWAVCDRRIIVVVFPILLWMGYLGTGIFVIYLEASAGNPKVLLTGGLSSLTPSITAGWTMSLANNIITTGVIVYRIRRVDQTNALFGIQSQGSSLQGTRGLFGRQKRQRTKLQNVIRIIVESGLMYTTIAFITFITFVVGSNSFYPTSDAELQILSIAFNLIIIRISAHPSGSDDHSTSVQSAPQTFPLRKFSSAPKSTNESTQIESGPYRTGTNKPQQESFLEVEEGNWAQSLTVKPQALDMEITDE</sequence>
<feature type="transmembrane region" description="Helical" evidence="2">
    <location>
        <begin position="76"/>
        <end position="99"/>
    </location>
</feature>
<feature type="transmembrane region" description="Helical" evidence="2">
    <location>
        <begin position="157"/>
        <end position="180"/>
    </location>
</feature>
<protein>
    <submittedName>
        <fullName evidence="3">Uncharacterized protein</fullName>
    </submittedName>
</protein>
<feature type="compositionally biased region" description="Polar residues" evidence="1">
    <location>
        <begin position="343"/>
        <end position="369"/>
    </location>
</feature>
<feature type="transmembrane region" description="Helical" evidence="2">
    <location>
        <begin position="263"/>
        <end position="288"/>
    </location>
</feature>
<proteinExistence type="predicted"/>
<organism evidence="3 4">
    <name type="scientific">Lentinula lateritia</name>
    <dbReference type="NCBI Taxonomy" id="40482"/>
    <lineage>
        <taxon>Eukaryota</taxon>
        <taxon>Fungi</taxon>
        <taxon>Dikarya</taxon>
        <taxon>Basidiomycota</taxon>
        <taxon>Agaricomycotina</taxon>
        <taxon>Agaricomycetes</taxon>
        <taxon>Agaricomycetidae</taxon>
        <taxon>Agaricales</taxon>
        <taxon>Marasmiineae</taxon>
        <taxon>Omphalotaceae</taxon>
        <taxon>Lentinula</taxon>
    </lineage>
</organism>
<dbReference type="EMBL" id="JANVFS010000023">
    <property type="protein sequence ID" value="KAJ4474663.1"/>
    <property type="molecule type" value="Genomic_DNA"/>
</dbReference>
<feature type="transmembrane region" description="Helical" evidence="2">
    <location>
        <begin position="200"/>
        <end position="222"/>
    </location>
</feature>
<dbReference type="Proteomes" id="UP001150238">
    <property type="component" value="Unassembled WGS sequence"/>
</dbReference>
<feature type="region of interest" description="Disordered" evidence="1">
    <location>
        <begin position="319"/>
        <end position="371"/>
    </location>
</feature>